<dbReference type="PRINTS" id="PR00625">
    <property type="entry name" value="JDOMAIN"/>
</dbReference>
<keyword evidence="1" id="KW-0812">Transmembrane</keyword>
<dbReference type="SUPFAM" id="SSF46565">
    <property type="entry name" value="Chaperone J-domain"/>
    <property type="match status" value="1"/>
</dbReference>
<accession>A0A7E4UUH1</accession>
<dbReference type="Proteomes" id="UP000492821">
    <property type="component" value="Unassembled WGS sequence"/>
</dbReference>
<dbReference type="PANTHER" id="PTHR44825:SF1">
    <property type="entry name" value="DNAJ HOMOLOG SUBFAMILY C MEMBER 4"/>
    <property type="match status" value="1"/>
</dbReference>
<evidence type="ECO:0000313" key="3">
    <source>
        <dbReference type="Proteomes" id="UP000492821"/>
    </source>
</evidence>
<reference evidence="4" key="2">
    <citation type="submission" date="2020-10" db="UniProtKB">
        <authorList>
            <consortium name="WormBaseParasite"/>
        </authorList>
    </citation>
    <scope>IDENTIFICATION</scope>
</reference>
<dbReference type="InterPro" id="IPR001623">
    <property type="entry name" value="DnaJ_domain"/>
</dbReference>
<evidence type="ECO:0000259" key="2">
    <source>
        <dbReference type="PROSITE" id="PS50076"/>
    </source>
</evidence>
<name>A0A7E4UUH1_PANRE</name>
<evidence type="ECO:0000256" key="1">
    <source>
        <dbReference type="SAM" id="Phobius"/>
    </source>
</evidence>
<dbReference type="Gene3D" id="1.10.287.110">
    <property type="entry name" value="DnaJ domain"/>
    <property type="match status" value="1"/>
</dbReference>
<keyword evidence="1" id="KW-1133">Transmembrane helix</keyword>
<dbReference type="PROSITE" id="PS50076">
    <property type="entry name" value="DNAJ_2"/>
    <property type="match status" value="1"/>
</dbReference>
<dbReference type="Pfam" id="PF00226">
    <property type="entry name" value="DnaJ"/>
    <property type="match status" value="1"/>
</dbReference>
<feature type="domain" description="J" evidence="2">
    <location>
        <begin position="34"/>
        <end position="95"/>
    </location>
</feature>
<dbReference type="InterPro" id="IPR052763">
    <property type="entry name" value="DnaJ_C4"/>
</dbReference>
<evidence type="ECO:0000313" key="4">
    <source>
        <dbReference type="WBParaSite" id="Pan_g13011.t1"/>
    </source>
</evidence>
<dbReference type="CDD" id="cd06257">
    <property type="entry name" value="DnaJ"/>
    <property type="match status" value="1"/>
</dbReference>
<keyword evidence="3" id="KW-1185">Reference proteome</keyword>
<dbReference type="WBParaSite" id="Pan_g13011.t1">
    <property type="protein sequence ID" value="Pan_g13011.t1"/>
    <property type="gene ID" value="Pan_g13011"/>
</dbReference>
<protein>
    <submittedName>
        <fullName evidence="4">J domain-containing protein</fullName>
    </submittedName>
</protein>
<reference evidence="3" key="1">
    <citation type="journal article" date="2013" name="Genetics">
        <title>The draft genome and transcriptome of Panagrellus redivivus are shaped by the harsh demands of a free-living lifestyle.</title>
        <authorList>
            <person name="Srinivasan J."/>
            <person name="Dillman A.R."/>
            <person name="Macchietto M.G."/>
            <person name="Heikkinen L."/>
            <person name="Lakso M."/>
            <person name="Fracchia K.M."/>
            <person name="Antoshechkin I."/>
            <person name="Mortazavi A."/>
            <person name="Wong G."/>
            <person name="Sternberg P.W."/>
        </authorList>
    </citation>
    <scope>NUCLEOTIDE SEQUENCE [LARGE SCALE GENOMIC DNA]</scope>
    <source>
        <strain evidence="3">MT8872</strain>
    </source>
</reference>
<dbReference type="PANTHER" id="PTHR44825">
    <property type="match status" value="1"/>
</dbReference>
<dbReference type="InterPro" id="IPR036869">
    <property type="entry name" value="J_dom_sf"/>
</dbReference>
<dbReference type="SMART" id="SM00271">
    <property type="entry name" value="DnaJ"/>
    <property type="match status" value="1"/>
</dbReference>
<proteinExistence type="predicted"/>
<dbReference type="AlphaFoldDB" id="A0A7E4UUH1"/>
<feature type="transmembrane region" description="Helical" evidence="1">
    <location>
        <begin position="156"/>
        <end position="176"/>
    </location>
</feature>
<sequence>MTIWEPLPLAHIRLPTRTVLRHLQLTALLYAERDHYTVLGVKKNATQMEIKKAYYAKSKLVHPDATGSSAAFLELKKAYDTLRRPADRINYDRGGGRGRPGKIYPYPEHPYARYSRSDPYGYSFGRDWSSQWKAHEESFKGGETIEQRNARHWRRVWMFTAVGLGIVLLYNLGYLFQIQQERRRIERLIAKDEIARSFLRQREYRDRFDDNVEVENFGRMLKSDIEDAHQRRLEEIHAKNEFEIRDPERWLDAVRYPNISSTPRSRPPPSAKQD</sequence>
<keyword evidence="1" id="KW-0472">Membrane</keyword>
<organism evidence="3 4">
    <name type="scientific">Panagrellus redivivus</name>
    <name type="common">Microworm</name>
    <dbReference type="NCBI Taxonomy" id="6233"/>
    <lineage>
        <taxon>Eukaryota</taxon>
        <taxon>Metazoa</taxon>
        <taxon>Ecdysozoa</taxon>
        <taxon>Nematoda</taxon>
        <taxon>Chromadorea</taxon>
        <taxon>Rhabditida</taxon>
        <taxon>Tylenchina</taxon>
        <taxon>Panagrolaimomorpha</taxon>
        <taxon>Panagrolaimoidea</taxon>
        <taxon>Panagrolaimidae</taxon>
        <taxon>Panagrellus</taxon>
    </lineage>
</organism>